<organism evidence="1 2">
    <name type="scientific">Truncatella angustata</name>
    <dbReference type="NCBI Taxonomy" id="152316"/>
    <lineage>
        <taxon>Eukaryota</taxon>
        <taxon>Fungi</taxon>
        <taxon>Dikarya</taxon>
        <taxon>Ascomycota</taxon>
        <taxon>Pezizomycotina</taxon>
        <taxon>Sordariomycetes</taxon>
        <taxon>Xylariomycetidae</taxon>
        <taxon>Amphisphaeriales</taxon>
        <taxon>Sporocadaceae</taxon>
        <taxon>Truncatella</taxon>
    </lineage>
</organism>
<dbReference type="GeneID" id="70129872"/>
<protein>
    <submittedName>
        <fullName evidence="1">Uncharacterized protein</fullName>
    </submittedName>
</protein>
<reference evidence="1" key="1">
    <citation type="journal article" date="2021" name="Nat. Commun.">
        <title>Genetic determinants of endophytism in the Arabidopsis root mycobiome.</title>
        <authorList>
            <person name="Mesny F."/>
            <person name="Miyauchi S."/>
            <person name="Thiergart T."/>
            <person name="Pickel B."/>
            <person name="Atanasova L."/>
            <person name="Karlsson M."/>
            <person name="Huettel B."/>
            <person name="Barry K.W."/>
            <person name="Haridas S."/>
            <person name="Chen C."/>
            <person name="Bauer D."/>
            <person name="Andreopoulos W."/>
            <person name="Pangilinan J."/>
            <person name="LaButti K."/>
            <person name="Riley R."/>
            <person name="Lipzen A."/>
            <person name="Clum A."/>
            <person name="Drula E."/>
            <person name="Henrissat B."/>
            <person name="Kohler A."/>
            <person name="Grigoriev I.V."/>
            <person name="Martin F.M."/>
            <person name="Hacquard S."/>
        </authorList>
    </citation>
    <scope>NUCLEOTIDE SEQUENCE</scope>
    <source>
        <strain evidence="1">MPI-SDFR-AT-0073</strain>
    </source>
</reference>
<keyword evidence="2" id="KW-1185">Reference proteome</keyword>
<dbReference type="Proteomes" id="UP000758603">
    <property type="component" value="Unassembled WGS sequence"/>
</dbReference>
<gene>
    <name evidence="1" type="ORF">BKA67DRAFT_541717</name>
</gene>
<dbReference type="AlphaFoldDB" id="A0A9P8UBY7"/>
<accession>A0A9P8UBY7</accession>
<comment type="caution">
    <text evidence="1">The sequence shown here is derived from an EMBL/GenBank/DDBJ whole genome shotgun (WGS) entry which is preliminary data.</text>
</comment>
<evidence type="ECO:0000313" key="2">
    <source>
        <dbReference type="Proteomes" id="UP000758603"/>
    </source>
</evidence>
<evidence type="ECO:0000313" key="1">
    <source>
        <dbReference type="EMBL" id="KAH6645500.1"/>
    </source>
</evidence>
<proteinExistence type="predicted"/>
<sequence>MYFRINFQAIACCQRNAGLETTSAQQATQTGPAARYAELESAFAEEHRRSTKYQEEALAAIDKLRSYKRRANSQVLRNEFVKQFKSLDEQIDIINPEFNGYLKSHTNKALFIKEHFRESDVSGPSRFYGLRLIFGFDIPLTTPTVAGPHIATDSAYRLKEYHVWRTMTGELLRNAYSQALFDATESTSALHDDLLNEFLEFFGKHSNSISNISNLKAGFDLTIRNAEELASILVYAPSHIELEHVHPKDFPLEYFRDLDEKMDKGQRKDLEKYDKDSLRKEYYGHKLDVWGIRCDYYGFGFDKTMMEDIHGSKNGTVELVVSPMILGYKEKMGEWMEAKVFYPKTTGASKNSRP</sequence>
<dbReference type="RefSeq" id="XP_045952014.1">
    <property type="nucleotide sequence ID" value="XM_046100980.1"/>
</dbReference>
<name>A0A9P8UBY7_9PEZI</name>
<dbReference type="EMBL" id="JAGPXC010000011">
    <property type="protein sequence ID" value="KAH6645500.1"/>
    <property type="molecule type" value="Genomic_DNA"/>
</dbReference>